<accession>A0A433X897</accession>
<feature type="region of interest" description="Disordered" evidence="1">
    <location>
        <begin position="82"/>
        <end position="102"/>
    </location>
</feature>
<comment type="caution">
    <text evidence="3">The sequence shown here is derived from an EMBL/GenBank/DDBJ whole genome shotgun (WGS) entry which is preliminary data.</text>
</comment>
<dbReference type="AlphaFoldDB" id="A0A433X897"/>
<evidence type="ECO:0000256" key="1">
    <source>
        <dbReference type="SAM" id="MobiDB-lite"/>
    </source>
</evidence>
<name>A0A433X897_9HYPH</name>
<feature type="chain" id="PRO_5019398120" description="DUF2946 domain-containing protein" evidence="2">
    <location>
        <begin position="24"/>
        <end position="102"/>
    </location>
</feature>
<evidence type="ECO:0008006" key="5">
    <source>
        <dbReference type="Google" id="ProtNLM"/>
    </source>
</evidence>
<sequence length="102" mass="10596">MRMLPLIMIVLLLAGFAARPAVANAIFACDAPLIETAMVLETAAADEAPASPGLFGQACHIIGVMPASLVLLPDGRHVRPEGHALAEGLAHPPHAPRRPPRG</sequence>
<evidence type="ECO:0000313" key="3">
    <source>
        <dbReference type="EMBL" id="RUT30270.1"/>
    </source>
</evidence>
<protein>
    <recommendedName>
        <fullName evidence="5">DUF2946 domain-containing protein</fullName>
    </recommendedName>
</protein>
<organism evidence="3 4">
    <name type="scientific">Arsenicitalea aurantiaca</name>
    <dbReference type="NCBI Taxonomy" id="1783274"/>
    <lineage>
        <taxon>Bacteria</taxon>
        <taxon>Pseudomonadati</taxon>
        <taxon>Pseudomonadota</taxon>
        <taxon>Alphaproteobacteria</taxon>
        <taxon>Hyphomicrobiales</taxon>
        <taxon>Devosiaceae</taxon>
        <taxon>Arsenicitalea</taxon>
    </lineage>
</organism>
<keyword evidence="4" id="KW-1185">Reference proteome</keyword>
<evidence type="ECO:0000313" key="4">
    <source>
        <dbReference type="Proteomes" id="UP000281547"/>
    </source>
</evidence>
<gene>
    <name evidence="3" type="ORF">EMQ25_13230</name>
</gene>
<feature type="signal peptide" evidence="2">
    <location>
        <begin position="1"/>
        <end position="23"/>
    </location>
</feature>
<evidence type="ECO:0000256" key="2">
    <source>
        <dbReference type="SAM" id="SignalP"/>
    </source>
</evidence>
<dbReference type="Proteomes" id="UP000281547">
    <property type="component" value="Unassembled WGS sequence"/>
</dbReference>
<reference evidence="3 4" key="1">
    <citation type="journal article" date="2016" name="Int. J. Syst. Evol. Microbiol.">
        <title>Arsenicitalea aurantiaca gen. nov., sp. nov., a new member of the family Hyphomicrobiaceae, isolated from high-arsenic sediment.</title>
        <authorList>
            <person name="Mu Y."/>
            <person name="Zhou L."/>
            <person name="Zeng X.C."/>
            <person name="Liu L."/>
            <person name="Pan Y."/>
            <person name="Chen X."/>
            <person name="Wang J."/>
            <person name="Li S."/>
            <person name="Li W.J."/>
            <person name="Wang Y."/>
        </authorList>
    </citation>
    <scope>NUCLEOTIDE SEQUENCE [LARGE SCALE GENOMIC DNA]</scope>
    <source>
        <strain evidence="3 4">42-50</strain>
    </source>
</reference>
<proteinExistence type="predicted"/>
<keyword evidence="2" id="KW-0732">Signal</keyword>
<dbReference type="EMBL" id="RZNJ01000004">
    <property type="protein sequence ID" value="RUT30270.1"/>
    <property type="molecule type" value="Genomic_DNA"/>
</dbReference>